<dbReference type="InterPro" id="IPR000953">
    <property type="entry name" value="Chromo/chromo_shadow_dom"/>
</dbReference>
<dbReference type="InterPro" id="IPR016197">
    <property type="entry name" value="Chromo-like_dom_sf"/>
</dbReference>
<evidence type="ECO:0000256" key="1">
    <source>
        <dbReference type="ARBA" id="ARBA00004123"/>
    </source>
</evidence>
<dbReference type="SUPFAM" id="SSF54160">
    <property type="entry name" value="Chromo domain-like"/>
    <property type="match status" value="1"/>
</dbReference>
<dbReference type="Proteomes" id="UP001488805">
    <property type="component" value="Unassembled WGS sequence"/>
</dbReference>
<proteinExistence type="predicted"/>
<comment type="subcellular location">
    <subcellularLocation>
        <location evidence="1">Nucleus</location>
    </subcellularLocation>
</comment>
<sequence length="100" mass="11443">MSPRFIGPFEVQAIINPSAVRLKLPSSMRLHPTFHIGPAHTVNRLLDVRGRGFQYLVDWEGYGPEEHSWVPRSRILDPTLIRDFRRLHPDKTGRPPGGSH</sequence>
<evidence type="ECO:0000313" key="4">
    <source>
        <dbReference type="Proteomes" id="UP001488805"/>
    </source>
</evidence>
<comment type="caution">
    <text evidence="3">The sequence shown here is derived from an EMBL/GenBank/DDBJ whole genome shotgun (WGS) entry which is preliminary data.</text>
</comment>
<evidence type="ECO:0000313" key="3">
    <source>
        <dbReference type="EMBL" id="KAK9515892.1"/>
    </source>
</evidence>
<keyword evidence="4" id="KW-1185">Reference proteome</keyword>
<dbReference type="InterPro" id="IPR023780">
    <property type="entry name" value="Chromo_domain"/>
</dbReference>
<dbReference type="EMBL" id="JBCEZU010000586">
    <property type="protein sequence ID" value="KAK9515892.1"/>
    <property type="molecule type" value="Genomic_DNA"/>
</dbReference>
<gene>
    <name evidence="3" type="ORF">VZT92_026493</name>
</gene>
<organism evidence="3 4">
    <name type="scientific">Zoarces viviparus</name>
    <name type="common">Viviparous eelpout</name>
    <name type="synonym">Blennius viviparus</name>
    <dbReference type="NCBI Taxonomy" id="48416"/>
    <lineage>
        <taxon>Eukaryota</taxon>
        <taxon>Metazoa</taxon>
        <taxon>Chordata</taxon>
        <taxon>Craniata</taxon>
        <taxon>Vertebrata</taxon>
        <taxon>Euteleostomi</taxon>
        <taxon>Actinopterygii</taxon>
        <taxon>Neopterygii</taxon>
        <taxon>Teleostei</taxon>
        <taxon>Neoteleostei</taxon>
        <taxon>Acanthomorphata</taxon>
        <taxon>Eupercaria</taxon>
        <taxon>Perciformes</taxon>
        <taxon>Cottioidei</taxon>
        <taxon>Zoarcales</taxon>
        <taxon>Zoarcidae</taxon>
        <taxon>Zoarcinae</taxon>
        <taxon>Zoarces</taxon>
    </lineage>
</organism>
<reference evidence="3 4" key="1">
    <citation type="journal article" date="2024" name="Genome Biol. Evol.">
        <title>Chromosome-level genome assembly of the viviparous eelpout Zoarces viviparus.</title>
        <authorList>
            <person name="Fuhrmann N."/>
            <person name="Brasseur M.V."/>
            <person name="Bakowski C.E."/>
            <person name="Podsiadlowski L."/>
            <person name="Prost S."/>
            <person name="Krehenwinkel H."/>
            <person name="Mayer C."/>
        </authorList>
    </citation>
    <scope>NUCLEOTIDE SEQUENCE [LARGE SCALE GENOMIC DNA]</scope>
    <source>
        <strain evidence="3">NO-MEL_2022_Ind0_liver</strain>
    </source>
</reference>
<feature type="domain" description="Chromo" evidence="2">
    <location>
        <begin position="40"/>
        <end position="96"/>
    </location>
</feature>
<name>A0AAW1E1I4_ZOAVI</name>
<dbReference type="Pfam" id="PF00385">
    <property type="entry name" value="Chromo"/>
    <property type="match status" value="1"/>
</dbReference>
<dbReference type="Pfam" id="PF24626">
    <property type="entry name" value="SH3_Tf2-1"/>
    <property type="match status" value="1"/>
</dbReference>
<accession>A0AAW1E1I4</accession>
<dbReference type="InterPro" id="IPR056924">
    <property type="entry name" value="SH3_Tf2-1"/>
</dbReference>
<dbReference type="SMART" id="SM00298">
    <property type="entry name" value="CHROMO"/>
    <property type="match status" value="1"/>
</dbReference>
<dbReference type="AlphaFoldDB" id="A0AAW1E1I4"/>
<dbReference type="GO" id="GO:0005634">
    <property type="term" value="C:nucleus"/>
    <property type="evidence" value="ECO:0007669"/>
    <property type="project" value="UniProtKB-SubCell"/>
</dbReference>
<dbReference type="Gene3D" id="2.40.50.40">
    <property type="match status" value="1"/>
</dbReference>
<protein>
    <recommendedName>
        <fullName evidence="2">Chromo domain-containing protein</fullName>
    </recommendedName>
</protein>
<dbReference type="PROSITE" id="PS50013">
    <property type="entry name" value="CHROMO_2"/>
    <property type="match status" value="1"/>
</dbReference>
<evidence type="ECO:0000259" key="2">
    <source>
        <dbReference type="PROSITE" id="PS50013"/>
    </source>
</evidence>